<organism evidence="2 3">
    <name type="scientific">Arcicella aurantiaca</name>
    <dbReference type="NCBI Taxonomy" id="591202"/>
    <lineage>
        <taxon>Bacteria</taxon>
        <taxon>Pseudomonadati</taxon>
        <taxon>Bacteroidota</taxon>
        <taxon>Cytophagia</taxon>
        <taxon>Cytophagales</taxon>
        <taxon>Flectobacillaceae</taxon>
        <taxon>Arcicella</taxon>
    </lineage>
</organism>
<gene>
    <name evidence="2" type="ORF">LV89_04641</name>
</gene>
<dbReference type="AlphaFoldDB" id="A0A316DI36"/>
<evidence type="ECO:0000313" key="2">
    <source>
        <dbReference type="EMBL" id="PWK16889.1"/>
    </source>
</evidence>
<feature type="transmembrane region" description="Helical" evidence="1">
    <location>
        <begin position="93"/>
        <end position="112"/>
    </location>
</feature>
<feature type="transmembrane region" description="Helical" evidence="1">
    <location>
        <begin position="30"/>
        <end position="50"/>
    </location>
</feature>
<dbReference type="EMBL" id="QGGO01000041">
    <property type="protein sequence ID" value="PWK16889.1"/>
    <property type="molecule type" value="Genomic_DNA"/>
</dbReference>
<keyword evidence="1" id="KW-0472">Membrane</keyword>
<reference evidence="2 3" key="1">
    <citation type="submission" date="2018-05" db="EMBL/GenBank/DDBJ databases">
        <title>Genomic Encyclopedia of Archaeal and Bacterial Type Strains, Phase II (KMG-II): from individual species to whole genera.</title>
        <authorList>
            <person name="Goeker M."/>
        </authorList>
    </citation>
    <scope>NUCLEOTIDE SEQUENCE [LARGE SCALE GENOMIC DNA]</scope>
    <source>
        <strain evidence="2 3">DSM 22214</strain>
    </source>
</reference>
<dbReference type="RefSeq" id="WP_109745286.1">
    <property type="nucleotide sequence ID" value="NZ_QGGO01000041.1"/>
</dbReference>
<keyword evidence="1" id="KW-0812">Transmembrane</keyword>
<dbReference type="GO" id="GO:0016020">
    <property type="term" value="C:membrane"/>
    <property type="evidence" value="ECO:0007669"/>
    <property type="project" value="InterPro"/>
</dbReference>
<dbReference type="InterPro" id="IPR004690">
    <property type="entry name" value="Maln_transptMadL"/>
</dbReference>
<protein>
    <submittedName>
        <fullName evidence="2">Malonate transporter MadL subunit</fullName>
    </submittedName>
</protein>
<dbReference type="Proteomes" id="UP000245489">
    <property type="component" value="Unassembled WGS sequence"/>
</dbReference>
<keyword evidence="1" id="KW-1133">Transmembrane helix</keyword>
<keyword evidence="3" id="KW-1185">Reference proteome</keyword>
<proteinExistence type="predicted"/>
<dbReference type="Pfam" id="PF03817">
    <property type="entry name" value="MadL"/>
    <property type="match status" value="1"/>
</dbReference>
<name>A0A316DI36_9BACT</name>
<feature type="transmembrane region" description="Helical" evidence="1">
    <location>
        <begin position="70"/>
        <end position="87"/>
    </location>
</feature>
<evidence type="ECO:0000256" key="1">
    <source>
        <dbReference type="SAM" id="Phobius"/>
    </source>
</evidence>
<comment type="caution">
    <text evidence="2">The sequence shown here is derived from an EMBL/GenBank/DDBJ whole genome shotgun (WGS) entry which is preliminary data.</text>
</comment>
<sequence>MLIKGVALLAGCYILGQLLGETLGKLLHVDANVGGVGFAMILLIFSQNWLEKQGKFNPEMESGIMYWSKMYIPVIVAMSAVQNVRIALSSGVIALLAGVIPVVICISLIPLVSKLAKNNLQ</sequence>
<dbReference type="NCBIfam" id="TIGR00807">
    <property type="entry name" value="malonate_madL"/>
    <property type="match status" value="1"/>
</dbReference>
<evidence type="ECO:0000313" key="3">
    <source>
        <dbReference type="Proteomes" id="UP000245489"/>
    </source>
</evidence>
<dbReference type="OrthoDB" id="286752at2"/>
<accession>A0A316DI36</accession>